<proteinExistence type="predicted"/>
<comment type="caution">
    <text evidence="1">The sequence shown here is derived from an EMBL/GenBank/DDBJ whole genome shotgun (WGS) entry which is preliminary data.</text>
</comment>
<gene>
    <name evidence="1" type="ORF">E5K02_07925</name>
</gene>
<dbReference type="Proteomes" id="UP000298471">
    <property type="component" value="Unassembled WGS sequence"/>
</dbReference>
<sequence length="113" mass="12455">MLQPKNLLMKRGALLGKEPRVDRKVFTTIGFSDFASAVSIVFSEYCFATVSDSETVFLCPLRSSAAALKPLHNAHAAPKPVFPLATNIHLEPRQLPLPRPTSTTRFCVMDIGR</sequence>
<dbReference type="RefSeq" id="WP_167856318.1">
    <property type="nucleotide sequence ID" value="NZ_SRMB01000001.1"/>
</dbReference>
<organism evidence="1 2">
    <name type="scientific">Hymenobacter metallicola</name>
    <dbReference type="NCBI Taxonomy" id="2563114"/>
    <lineage>
        <taxon>Bacteria</taxon>
        <taxon>Pseudomonadati</taxon>
        <taxon>Bacteroidota</taxon>
        <taxon>Cytophagia</taxon>
        <taxon>Cytophagales</taxon>
        <taxon>Hymenobacteraceae</taxon>
        <taxon>Hymenobacter</taxon>
    </lineage>
</organism>
<name>A0A4Z0QH70_9BACT</name>
<evidence type="ECO:0000313" key="1">
    <source>
        <dbReference type="EMBL" id="TGE29370.1"/>
    </source>
</evidence>
<reference evidence="1 2" key="1">
    <citation type="submission" date="2019-04" db="EMBL/GenBank/DDBJ databases">
        <authorList>
            <person name="Feng G."/>
            <person name="Zhang J."/>
            <person name="Zhu H."/>
        </authorList>
    </citation>
    <scope>NUCLEOTIDE SEQUENCE [LARGE SCALE GENOMIC DNA]</scope>
    <source>
        <strain evidence="1 2">9PBR-1</strain>
    </source>
</reference>
<evidence type="ECO:0000313" key="2">
    <source>
        <dbReference type="Proteomes" id="UP000298471"/>
    </source>
</evidence>
<dbReference type="EMBL" id="SRMB01000001">
    <property type="protein sequence ID" value="TGE29370.1"/>
    <property type="molecule type" value="Genomic_DNA"/>
</dbReference>
<keyword evidence="2" id="KW-1185">Reference proteome</keyword>
<protein>
    <submittedName>
        <fullName evidence="1">Uncharacterized protein</fullName>
    </submittedName>
</protein>
<dbReference type="AlphaFoldDB" id="A0A4Z0QH70"/>
<accession>A0A4Z0QH70</accession>